<evidence type="ECO:0000313" key="1">
    <source>
        <dbReference type="EnsemblPlants" id="AVESA.00010b.r2.6CG1079510.1.CDS"/>
    </source>
</evidence>
<proteinExistence type="predicted"/>
<name>A0ACD5Z4Y5_AVESA</name>
<dbReference type="Proteomes" id="UP001732700">
    <property type="component" value="Chromosome 6C"/>
</dbReference>
<accession>A0ACD5Z4Y5</accession>
<reference evidence="1" key="2">
    <citation type="submission" date="2025-09" db="UniProtKB">
        <authorList>
            <consortium name="EnsemblPlants"/>
        </authorList>
    </citation>
    <scope>IDENTIFICATION</scope>
</reference>
<evidence type="ECO:0000313" key="2">
    <source>
        <dbReference type="Proteomes" id="UP001732700"/>
    </source>
</evidence>
<sequence length="791" mass="90007">MAEFALGLTKTAVEGTVSRVKSAIDEETKLRVRVQNDLVFITGEFQMMQSFLNVANKERVKNEVVRTWVRQIRDLAFDVEDCVELIVSLNVRSGWSWLWRVLPSWMAPPRLLDQAVSDLQRLKARVEDVSHRNTRYNLINDSGADSMTPAQVTNVVPRLLATELLASDGAMSSSSPFHILREVWEAAGKIRHDMADLKKLITNGDDNLEVISLWGGQGSAADLAKTHVIREVYSDPEVCQAFKSRAWLKVMHPFNLDEFLNSLVTQFYASSQRAKVLVDAKIYTKMRAVMAGEDNLMKAQLMRQVSEEQRYLVIVEALCTVAEWDTIRMYLPDSKNGSRIVTTTQQLGLAVSCTGNPYQVSELRQFSSGQSLCAFYSKIAGHRNDIGELICQIRDGGVISVWRFRPSNSTLIHEVYKAITHKSNVFEGVDFDRHNWVNVSEEFDLGVFSRRMFFNFHSDDLRAKKILAAGIMGDTRVIEGCRKFLHEDHCLIVINGLKSIEEWDLIKSAFQFEPTKCCILITTMNQYVAKHCVDEDNRTHDFQDLDADTILRHTIKRSEYYGSEGSEASNRGHFFSNRKQEARDWINKFGLFTDPRDEYSSELGKCLKELGVISLCGTTTGAWKSALARKIYYKDMLIIASEDDMLPKCNTDVIEIVGSGFTKYSWVDVPHPFNLMDFCWRLFLDFHSDDIEAKQTVAFDMMKGCQDPVQGCLKLLHQHKCFVVIDGLESRDDWDLIKNLLLARPTKGCILVITNEQNVATHCVPEEDRVVFTHGQDLKVASHPLIKVFLL</sequence>
<protein>
    <submittedName>
        <fullName evidence="1">Uncharacterized protein</fullName>
    </submittedName>
</protein>
<dbReference type="EnsemblPlants" id="AVESA.00010b.r2.6CG1079510.1">
    <property type="protein sequence ID" value="AVESA.00010b.r2.6CG1079510.1.CDS"/>
    <property type="gene ID" value="AVESA.00010b.r2.6CG1079510"/>
</dbReference>
<keyword evidence="2" id="KW-1185">Reference proteome</keyword>
<reference evidence="1" key="1">
    <citation type="submission" date="2021-05" db="EMBL/GenBank/DDBJ databases">
        <authorList>
            <person name="Scholz U."/>
            <person name="Mascher M."/>
            <person name="Fiebig A."/>
        </authorList>
    </citation>
    <scope>NUCLEOTIDE SEQUENCE [LARGE SCALE GENOMIC DNA]</scope>
</reference>
<organism evidence="1 2">
    <name type="scientific">Avena sativa</name>
    <name type="common">Oat</name>
    <dbReference type="NCBI Taxonomy" id="4498"/>
    <lineage>
        <taxon>Eukaryota</taxon>
        <taxon>Viridiplantae</taxon>
        <taxon>Streptophyta</taxon>
        <taxon>Embryophyta</taxon>
        <taxon>Tracheophyta</taxon>
        <taxon>Spermatophyta</taxon>
        <taxon>Magnoliopsida</taxon>
        <taxon>Liliopsida</taxon>
        <taxon>Poales</taxon>
        <taxon>Poaceae</taxon>
        <taxon>BOP clade</taxon>
        <taxon>Pooideae</taxon>
        <taxon>Poodae</taxon>
        <taxon>Poeae</taxon>
        <taxon>Poeae Chloroplast Group 1 (Aveneae type)</taxon>
        <taxon>Aveninae</taxon>
        <taxon>Avena</taxon>
    </lineage>
</organism>